<reference evidence="2" key="1">
    <citation type="submission" date="2020-07" db="EMBL/GenBank/DDBJ databases">
        <title>Multicomponent nature underlies the extraordinary mechanical properties of spider dragline silk.</title>
        <authorList>
            <person name="Kono N."/>
            <person name="Nakamura H."/>
            <person name="Mori M."/>
            <person name="Yoshida Y."/>
            <person name="Ohtoshi R."/>
            <person name="Malay A.D."/>
            <person name="Moran D.A.P."/>
            <person name="Tomita M."/>
            <person name="Numata K."/>
            <person name="Arakawa K."/>
        </authorList>
    </citation>
    <scope>NUCLEOTIDE SEQUENCE</scope>
</reference>
<dbReference type="OrthoDB" id="2096280at2759"/>
<keyword evidence="3" id="KW-1185">Reference proteome</keyword>
<dbReference type="SUPFAM" id="SSF47473">
    <property type="entry name" value="EF-hand"/>
    <property type="match status" value="1"/>
</dbReference>
<sequence length="325" mass="37194">SNHIEIPSAPVKSGIDYSGGQVKELLNETGNIESTVIIPLSNLQKRNIKKEMGDKYEPYFHFIIPKNDVCCLAKANTDANNLLIALWNLVKIKKACYRRNFTSFLKSYLQNFSKTFTLNDLQKMFENFDVCISKHTLKQVLSTFGVLDNEEDISYDKFLKALKWEYLDLTEVYNKKDPKRSNERNISKQLWDNSVGLFKTSASVIGDHISIVPSRTAGIPSLRNDIRKPKLKSVEDFYEYGDIKNAASVIQPSTFEKYGIYEKDLGALKSKEEILTILFKSGISFNKKTFDMIWDTINEQGKASIGEIWNALKHLCLSKNNLFIK</sequence>
<dbReference type="AlphaFoldDB" id="A0A8X6L6R0"/>
<name>A0A8X6L6R0_TRICU</name>
<evidence type="ECO:0000259" key="1">
    <source>
        <dbReference type="Pfam" id="PF25325"/>
    </source>
</evidence>
<evidence type="ECO:0000313" key="2">
    <source>
        <dbReference type="EMBL" id="GFQ98539.1"/>
    </source>
</evidence>
<dbReference type="InterPro" id="IPR011992">
    <property type="entry name" value="EF-hand-dom_pair"/>
</dbReference>
<dbReference type="Proteomes" id="UP000887116">
    <property type="component" value="Unassembled WGS sequence"/>
</dbReference>
<gene>
    <name evidence="2" type="primary">AVEN_162836_1</name>
    <name evidence="2" type="ORF">TNCT_676901</name>
</gene>
<feature type="domain" description="EFHB C-terminal EF-hand" evidence="1">
    <location>
        <begin position="248"/>
        <end position="315"/>
    </location>
</feature>
<comment type="caution">
    <text evidence="2">The sequence shown here is derived from an EMBL/GenBank/DDBJ whole genome shotgun (WGS) entry which is preliminary data.</text>
</comment>
<feature type="non-terminal residue" evidence="2">
    <location>
        <position position="1"/>
    </location>
</feature>
<organism evidence="2 3">
    <name type="scientific">Trichonephila clavata</name>
    <name type="common">Joro spider</name>
    <name type="synonym">Nephila clavata</name>
    <dbReference type="NCBI Taxonomy" id="2740835"/>
    <lineage>
        <taxon>Eukaryota</taxon>
        <taxon>Metazoa</taxon>
        <taxon>Ecdysozoa</taxon>
        <taxon>Arthropoda</taxon>
        <taxon>Chelicerata</taxon>
        <taxon>Arachnida</taxon>
        <taxon>Araneae</taxon>
        <taxon>Araneomorphae</taxon>
        <taxon>Entelegynae</taxon>
        <taxon>Araneoidea</taxon>
        <taxon>Nephilidae</taxon>
        <taxon>Trichonephila</taxon>
    </lineage>
</organism>
<dbReference type="Pfam" id="PF25325">
    <property type="entry name" value="EF-hand_EFHB_C"/>
    <property type="match status" value="1"/>
</dbReference>
<accession>A0A8X6L6R0</accession>
<protein>
    <recommendedName>
        <fullName evidence="1">EFHB C-terminal EF-hand domain-containing protein</fullName>
    </recommendedName>
</protein>
<dbReference type="EMBL" id="BMAO01014988">
    <property type="protein sequence ID" value="GFQ98539.1"/>
    <property type="molecule type" value="Genomic_DNA"/>
</dbReference>
<dbReference type="InterPro" id="IPR057428">
    <property type="entry name" value="EFHB_EF-hand_C"/>
</dbReference>
<proteinExistence type="predicted"/>
<evidence type="ECO:0000313" key="3">
    <source>
        <dbReference type="Proteomes" id="UP000887116"/>
    </source>
</evidence>